<dbReference type="PANTHER" id="PTHR24252:SF7">
    <property type="entry name" value="HYALIN"/>
    <property type="match status" value="1"/>
</dbReference>
<evidence type="ECO:0000256" key="1">
    <source>
        <dbReference type="ARBA" id="ARBA00023157"/>
    </source>
</evidence>
<comment type="caution">
    <text evidence="4">The sequence shown here is derived from an EMBL/GenBank/DDBJ whole genome shotgun (WGS) entry which is preliminary data.</text>
</comment>
<evidence type="ECO:0000313" key="5">
    <source>
        <dbReference type="Proteomes" id="UP000076744"/>
    </source>
</evidence>
<dbReference type="InterPro" id="IPR009003">
    <property type="entry name" value="Peptidase_S1_PA"/>
</dbReference>
<proteinExistence type="predicted"/>
<sequence>MQFQNAGSHICGGTLLDNTTVVTAAHCAYAMEPREDQQSGGVIAAVAAIIKHPEYSRRKSPQERFAINDIAIFKLLTPIGETDNIRFATPSKDDGDLEANSTAIAAG</sequence>
<organism evidence="4 5">
    <name type="scientific">Cordyceps fumosorosea (strain ARSEF 2679)</name>
    <name type="common">Isaria fumosorosea</name>
    <dbReference type="NCBI Taxonomy" id="1081104"/>
    <lineage>
        <taxon>Eukaryota</taxon>
        <taxon>Fungi</taxon>
        <taxon>Dikarya</taxon>
        <taxon>Ascomycota</taxon>
        <taxon>Pezizomycotina</taxon>
        <taxon>Sordariomycetes</taxon>
        <taxon>Hypocreomycetidae</taxon>
        <taxon>Hypocreales</taxon>
        <taxon>Cordycipitaceae</taxon>
        <taxon>Cordyceps</taxon>
    </lineage>
</organism>
<dbReference type="Gene3D" id="2.40.10.10">
    <property type="entry name" value="Trypsin-like serine proteases"/>
    <property type="match status" value="2"/>
</dbReference>
<accession>A0A162JFH4</accession>
<keyword evidence="5" id="KW-1185">Reference proteome</keyword>
<dbReference type="InterPro" id="IPR001314">
    <property type="entry name" value="Peptidase_S1A"/>
</dbReference>
<name>A0A162JFH4_CORFA</name>
<evidence type="ECO:0000313" key="4">
    <source>
        <dbReference type="EMBL" id="OAA43568.1"/>
    </source>
</evidence>
<dbReference type="SUPFAM" id="SSF50494">
    <property type="entry name" value="Trypsin-like serine proteases"/>
    <property type="match status" value="1"/>
</dbReference>
<gene>
    <name evidence="4" type="ORF">ISF_09653</name>
</gene>
<dbReference type="Proteomes" id="UP000076744">
    <property type="component" value="Unassembled WGS sequence"/>
</dbReference>
<feature type="region of interest" description="Disordered" evidence="2">
    <location>
        <begin position="87"/>
        <end position="107"/>
    </location>
</feature>
<dbReference type="RefSeq" id="XP_018699547.1">
    <property type="nucleotide sequence ID" value="XM_018853254.1"/>
</dbReference>
<evidence type="ECO:0000259" key="3">
    <source>
        <dbReference type="Pfam" id="PF00089"/>
    </source>
</evidence>
<dbReference type="Pfam" id="PF00089">
    <property type="entry name" value="Trypsin"/>
    <property type="match status" value="1"/>
</dbReference>
<evidence type="ECO:0000256" key="2">
    <source>
        <dbReference type="SAM" id="MobiDB-lite"/>
    </source>
</evidence>
<dbReference type="InterPro" id="IPR018114">
    <property type="entry name" value="TRYPSIN_HIS"/>
</dbReference>
<reference evidence="4 5" key="1">
    <citation type="journal article" date="2016" name="Genome Biol. Evol.">
        <title>Divergent and convergent evolution of fungal pathogenicity.</title>
        <authorList>
            <person name="Shang Y."/>
            <person name="Xiao G."/>
            <person name="Zheng P."/>
            <person name="Cen K."/>
            <person name="Zhan S."/>
            <person name="Wang C."/>
        </authorList>
    </citation>
    <scope>NUCLEOTIDE SEQUENCE [LARGE SCALE GENOMIC DNA]</scope>
    <source>
        <strain evidence="4 5">ARSEF 2679</strain>
    </source>
</reference>
<dbReference type="PANTHER" id="PTHR24252">
    <property type="entry name" value="ACROSIN-RELATED"/>
    <property type="match status" value="1"/>
</dbReference>
<dbReference type="InterPro" id="IPR001254">
    <property type="entry name" value="Trypsin_dom"/>
</dbReference>
<dbReference type="OrthoDB" id="4915747at2759"/>
<dbReference type="GO" id="GO:0006508">
    <property type="term" value="P:proteolysis"/>
    <property type="evidence" value="ECO:0007669"/>
    <property type="project" value="InterPro"/>
</dbReference>
<dbReference type="PROSITE" id="PS00134">
    <property type="entry name" value="TRYPSIN_HIS"/>
    <property type="match status" value="1"/>
</dbReference>
<dbReference type="STRING" id="1081104.A0A162JFH4"/>
<dbReference type="EMBL" id="AZHB01000063">
    <property type="protein sequence ID" value="OAA43568.1"/>
    <property type="molecule type" value="Genomic_DNA"/>
</dbReference>
<feature type="domain" description="Peptidase S1" evidence="3">
    <location>
        <begin position="3"/>
        <end position="107"/>
    </location>
</feature>
<protein>
    <submittedName>
        <fullName evidence="4">Peptidase cysteine/serine, trypsin-like protein</fullName>
    </submittedName>
</protein>
<keyword evidence="1" id="KW-1015">Disulfide bond</keyword>
<dbReference type="GeneID" id="30025945"/>
<dbReference type="GO" id="GO:0004252">
    <property type="term" value="F:serine-type endopeptidase activity"/>
    <property type="evidence" value="ECO:0007669"/>
    <property type="project" value="InterPro"/>
</dbReference>
<dbReference type="PRINTS" id="PR00722">
    <property type="entry name" value="CHYMOTRYPSIN"/>
</dbReference>
<dbReference type="AlphaFoldDB" id="A0A162JFH4"/>
<dbReference type="InterPro" id="IPR043504">
    <property type="entry name" value="Peptidase_S1_PA_chymotrypsin"/>
</dbReference>